<dbReference type="GO" id="GO:0005737">
    <property type="term" value="C:cytoplasm"/>
    <property type="evidence" value="ECO:0007669"/>
    <property type="project" value="TreeGrafter"/>
</dbReference>
<dbReference type="PANTHER" id="PTHR11515:SF13">
    <property type="entry name" value="GLYCOPROTEIN HORMONE BETA 5, ISOFORM A"/>
    <property type="match status" value="1"/>
</dbReference>
<dbReference type="InterPro" id="IPR029034">
    <property type="entry name" value="Cystine-knot_cytokine"/>
</dbReference>
<dbReference type="GO" id="GO:0005179">
    <property type="term" value="F:hormone activity"/>
    <property type="evidence" value="ECO:0007669"/>
    <property type="project" value="InterPro"/>
</dbReference>
<name>A0A4C1UYT5_EUMVA</name>
<dbReference type="CDD" id="cd00069">
    <property type="entry name" value="GHB_like"/>
    <property type="match status" value="1"/>
</dbReference>
<dbReference type="PANTHER" id="PTHR11515">
    <property type="entry name" value="GLYCOPROTEIN HORMONE BETA CHAIN"/>
    <property type="match status" value="1"/>
</dbReference>
<sequence length="214" mass="23891">MTSNDSSRLSRWLVWLGVWCAACSLAEAGPQSLRCNRRFYRHRAMQTDMNGLRCWGDVKIMSCWGRCLSSEVADWQFPYKKSDHPVCVHGERRHASTRLPHCEPGVAPGTEIYHFVEARNCRCQVVIVASQSQRSHQCVAGLLDRNKTCDGGGLLEGEWGYEEGSGPPELSLTGRNATANVVCSSEDTSCEWLPPDTDAMSLLLSKHETDDELE</sequence>
<dbReference type="Proteomes" id="UP000299102">
    <property type="component" value="Unassembled WGS sequence"/>
</dbReference>
<dbReference type="AlphaFoldDB" id="A0A4C1UYT5"/>
<keyword evidence="3" id="KW-1185">Reference proteome</keyword>
<dbReference type="STRING" id="151549.A0A4C1UYT5"/>
<dbReference type="SUPFAM" id="SSF57501">
    <property type="entry name" value="Cystine-knot cytokines"/>
    <property type="match status" value="1"/>
</dbReference>
<reference evidence="2 3" key="1">
    <citation type="journal article" date="2019" name="Commun. Biol.">
        <title>The bagworm genome reveals a unique fibroin gene that provides high tensile strength.</title>
        <authorList>
            <person name="Kono N."/>
            <person name="Nakamura H."/>
            <person name="Ohtoshi R."/>
            <person name="Tomita M."/>
            <person name="Numata K."/>
            <person name="Arakawa K."/>
        </authorList>
    </citation>
    <scope>NUCLEOTIDE SEQUENCE [LARGE SCALE GENOMIC DNA]</scope>
</reference>
<dbReference type="InterPro" id="IPR001545">
    <property type="entry name" value="Gonadotropin_bsu"/>
</dbReference>
<protein>
    <submittedName>
        <fullName evidence="2">Thyrostimulin beta-5 subunit</fullName>
    </submittedName>
</protein>
<dbReference type="GO" id="GO:0007186">
    <property type="term" value="P:G protein-coupled receptor signaling pathway"/>
    <property type="evidence" value="ECO:0007669"/>
    <property type="project" value="TreeGrafter"/>
</dbReference>
<keyword evidence="1" id="KW-0732">Signal</keyword>
<gene>
    <name evidence="2" type="ORF">EVAR_84071_1</name>
</gene>
<accession>A0A4C1UYT5</accession>
<proteinExistence type="predicted"/>
<dbReference type="GO" id="GO:0005615">
    <property type="term" value="C:extracellular space"/>
    <property type="evidence" value="ECO:0007669"/>
    <property type="project" value="TreeGrafter"/>
</dbReference>
<comment type="caution">
    <text evidence="2">The sequence shown here is derived from an EMBL/GenBank/DDBJ whole genome shotgun (WGS) entry which is preliminary data.</text>
</comment>
<dbReference type="Gene3D" id="2.10.90.10">
    <property type="entry name" value="Cystine-knot cytokines"/>
    <property type="match status" value="1"/>
</dbReference>
<evidence type="ECO:0000313" key="2">
    <source>
        <dbReference type="EMBL" id="GBP31625.1"/>
    </source>
</evidence>
<organism evidence="2 3">
    <name type="scientific">Eumeta variegata</name>
    <name type="common">Bagworm moth</name>
    <name type="synonym">Eumeta japonica</name>
    <dbReference type="NCBI Taxonomy" id="151549"/>
    <lineage>
        <taxon>Eukaryota</taxon>
        <taxon>Metazoa</taxon>
        <taxon>Ecdysozoa</taxon>
        <taxon>Arthropoda</taxon>
        <taxon>Hexapoda</taxon>
        <taxon>Insecta</taxon>
        <taxon>Pterygota</taxon>
        <taxon>Neoptera</taxon>
        <taxon>Endopterygota</taxon>
        <taxon>Lepidoptera</taxon>
        <taxon>Glossata</taxon>
        <taxon>Ditrysia</taxon>
        <taxon>Tineoidea</taxon>
        <taxon>Psychidae</taxon>
        <taxon>Oiketicinae</taxon>
        <taxon>Eumeta</taxon>
    </lineage>
</organism>
<dbReference type="OrthoDB" id="10006958at2759"/>
<evidence type="ECO:0000313" key="3">
    <source>
        <dbReference type="Proteomes" id="UP000299102"/>
    </source>
</evidence>
<dbReference type="EMBL" id="BGZK01000249">
    <property type="protein sequence ID" value="GBP31625.1"/>
    <property type="molecule type" value="Genomic_DNA"/>
</dbReference>
<feature type="signal peptide" evidence="1">
    <location>
        <begin position="1"/>
        <end position="28"/>
    </location>
</feature>
<feature type="chain" id="PRO_5020028320" evidence="1">
    <location>
        <begin position="29"/>
        <end position="214"/>
    </location>
</feature>
<evidence type="ECO:0000256" key="1">
    <source>
        <dbReference type="SAM" id="SignalP"/>
    </source>
</evidence>